<reference evidence="2 3" key="1">
    <citation type="submission" date="2016-11" db="EMBL/GenBank/DDBJ databases">
        <title>Paenibacillus species isolates.</title>
        <authorList>
            <person name="Beno S.M."/>
        </authorList>
    </citation>
    <scope>NUCLEOTIDE SEQUENCE [LARGE SCALE GENOMIC DNA]</scope>
    <source>
        <strain evidence="2 3">FSL H7-0433</strain>
    </source>
</reference>
<keyword evidence="1" id="KW-0472">Membrane</keyword>
<accession>A0ABX3GF26</accession>
<dbReference type="EMBL" id="MPVP01000336">
    <property type="protein sequence ID" value="OMD11548.1"/>
    <property type="molecule type" value="Genomic_DNA"/>
</dbReference>
<comment type="caution">
    <text evidence="2">The sequence shown here is derived from an EMBL/GenBank/DDBJ whole genome shotgun (WGS) entry which is preliminary data.</text>
</comment>
<keyword evidence="1" id="KW-0812">Transmembrane</keyword>
<organism evidence="2 3">
    <name type="scientific">Paenibacillus odorifer</name>
    <dbReference type="NCBI Taxonomy" id="189426"/>
    <lineage>
        <taxon>Bacteria</taxon>
        <taxon>Bacillati</taxon>
        <taxon>Bacillota</taxon>
        <taxon>Bacilli</taxon>
        <taxon>Bacillales</taxon>
        <taxon>Paenibacillaceae</taxon>
        <taxon>Paenibacillus</taxon>
    </lineage>
</organism>
<gene>
    <name evidence="2" type="ORF">BSO21_28665</name>
</gene>
<dbReference type="Proteomes" id="UP000187158">
    <property type="component" value="Unassembled WGS sequence"/>
</dbReference>
<dbReference type="RefSeq" id="WP_179087582.1">
    <property type="nucleotide sequence ID" value="NZ_MPVP01000336.1"/>
</dbReference>
<name>A0ABX3GF26_9BACL</name>
<evidence type="ECO:0000313" key="3">
    <source>
        <dbReference type="Proteomes" id="UP000187158"/>
    </source>
</evidence>
<sequence>AYTLSHLNADVSPGADGIVLVTAIANLALLLYMLNIGYDVYVRKGIKPLPAPITPEEQYEEDLRVVGQIKPHQKGGRFNDEV</sequence>
<keyword evidence="3" id="KW-1185">Reference proteome</keyword>
<evidence type="ECO:0000256" key="1">
    <source>
        <dbReference type="SAM" id="Phobius"/>
    </source>
</evidence>
<feature type="non-terminal residue" evidence="2">
    <location>
        <position position="1"/>
    </location>
</feature>
<feature type="transmembrane region" description="Helical" evidence="1">
    <location>
        <begin position="17"/>
        <end position="38"/>
    </location>
</feature>
<protein>
    <submittedName>
        <fullName evidence="2">Uncharacterized protein</fullName>
    </submittedName>
</protein>
<keyword evidence="1" id="KW-1133">Transmembrane helix</keyword>
<evidence type="ECO:0000313" key="2">
    <source>
        <dbReference type="EMBL" id="OMD11548.1"/>
    </source>
</evidence>
<proteinExistence type="predicted"/>